<accession>A0A084QM38</accession>
<dbReference type="PRINTS" id="PR00081">
    <property type="entry name" value="GDHRDH"/>
</dbReference>
<organism evidence="3 4">
    <name type="scientific">Stachybotrys chlorohalonatus (strain IBT 40285)</name>
    <dbReference type="NCBI Taxonomy" id="1283841"/>
    <lineage>
        <taxon>Eukaryota</taxon>
        <taxon>Fungi</taxon>
        <taxon>Dikarya</taxon>
        <taxon>Ascomycota</taxon>
        <taxon>Pezizomycotina</taxon>
        <taxon>Sordariomycetes</taxon>
        <taxon>Hypocreomycetidae</taxon>
        <taxon>Hypocreales</taxon>
        <taxon>Stachybotryaceae</taxon>
        <taxon>Stachybotrys</taxon>
    </lineage>
</organism>
<dbReference type="PANTHER" id="PTHR43157">
    <property type="entry name" value="PHOSPHATIDYLINOSITOL-GLYCAN BIOSYNTHESIS CLASS F PROTEIN-RELATED"/>
    <property type="match status" value="1"/>
</dbReference>
<keyword evidence="2" id="KW-0732">Signal</keyword>
<dbReference type="Gene3D" id="3.40.50.720">
    <property type="entry name" value="NAD(P)-binding Rossmann-like Domain"/>
    <property type="match status" value="1"/>
</dbReference>
<evidence type="ECO:0000313" key="3">
    <source>
        <dbReference type="EMBL" id="KFA65023.1"/>
    </source>
</evidence>
<proteinExistence type="predicted"/>
<dbReference type="GO" id="GO:0016491">
    <property type="term" value="F:oxidoreductase activity"/>
    <property type="evidence" value="ECO:0007669"/>
    <property type="project" value="UniProtKB-KW"/>
</dbReference>
<evidence type="ECO:0000313" key="4">
    <source>
        <dbReference type="Proteomes" id="UP000028524"/>
    </source>
</evidence>
<dbReference type="InParanoid" id="A0A084QM38"/>
<dbReference type="OrthoDB" id="542013at2759"/>
<dbReference type="InterPro" id="IPR002347">
    <property type="entry name" value="SDR_fam"/>
</dbReference>
<dbReference type="STRING" id="1283841.A0A084QM38"/>
<name>A0A084QM38_STAC4</name>
<dbReference type="AlphaFoldDB" id="A0A084QM38"/>
<dbReference type="Pfam" id="PF00106">
    <property type="entry name" value="adh_short"/>
    <property type="match status" value="1"/>
</dbReference>
<dbReference type="InterPro" id="IPR036291">
    <property type="entry name" value="NAD(P)-bd_dom_sf"/>
</dbReference>
<feature type="chain" id="PRO_5001779520" evidence="2">
    <location>
        <begin position="23"/>
        <end position="351"/>
    </location>
</feature>
<dbReference type="PANTHER" id="PTHR43157:SF31">
    <property type="entry name" value="PHOSPHATIDYLINOSITOL-GLYCAN BIOSYNTHESIS CLASS F PROTEIN"/>
    <property type="match status" value="1"/>
</dbReference>
<reference evidence="3 4" key="1">
    <citation type="journal article" date="2014" name="BMC Genomics">
        <title>Comparative genome sequencing reveals chemotype-specific gene clusters in the toxigenic black mold Stachybotrys.</title>
        <authorList>
            <person name="Semeiks J."/>
            <person name="Borek D."/>
            <person name="Otwinowski Z."/>
            <person name="Grishin N.V."/>
        </authorList>
    </citation>
    <scope>NUCLEOTIDE SEQUENCE [LARGE SCALE GENOMIC DNA]</scope>
    <source>
        <strain evidence="3 4">IBT 40285</strain>
    </source>
</reference>
<dbReference type="EMBL" id="KL660623">
    <property type="protein sequence ID" value="KFA65023.1"/>
    <property type="molecule type" value="Genomic_DNA"/>
</dbReference>
<dbReference type="OMA" id="ANMPERY"/>
<keyword evidence="4" id="KW-1185">Reference proteome</keyword>
<sequence>MYVHVRLSALTMAALWAQSILPLPQPKGDFSGKTVIITGANAGLGLEAARHFARLNAANVILGCRDVEKGNAAKADIESSLQKTSRGCRIEVWQIDLESFASVKGFCSRAAALERLDILVENAGALSLLHNIAEGYERLTTINVISTWLMALMLLPAMRKTKEKFYPGSEDPESQPNDKDSPHLVLVNSNAHFYARFECRNEPSIFEFLRSGTDMMDRYGITKLVSLLIGREVAGEMLRKRDKSEQVVLNFVDPGACKTQLLREKSWPWYFEIMTKVGFGLIGRTAEAGSRTYISAATSGWESHGVYLEDCKLSTPHEFVTSDEGLKIQKKLFGELVEILENIEPGVTSNI</sequence>
<dbReference type="SUPFAM" id="SSF51735">
    <property type="entry name" value="NAD(P)-binding Rossmann-fold domains"/>
    <property type="match status" value="1"/>
</dbReference>
<dbReference type="Proteomes" id="UP000028524">
    <property type="component" value="Unassembled WGS sequence"/>
</dbReference>
<feature type="signal peptide" evidence="2">
    <location>
        <begin position="1"/>
        <end position="22"/>
    </location>
</feature>
<evidence type="ECO:0000256" key="1">
    <source>
        <dbReference type="ARBA" id="ARBA00023002"/>
    </source>
</evidence>
<evidence type="ECO:0000256" key="2">
    <source>
        <dbReference type="SAM" id="SignalP"/>
    </source>
</evidence>
<dbReference type="HOGENOM" id="CLU_010194_44_4_1"/>
<gene>
    <name evidence="3" type="ORF">S40285_05624</name>
</gene>
<keyword evidence="1" id="KW-0560">Oxidoreductase</keyword>
<protein>
    <submittedName>
        <fullName evidence="3">Uncharacterized protein</fullName>
    </submittedName>
</protein>